<proteinExistence type="predicted"/>
<evidence type="ECO:0000313" key="2">
    <source>
        <dbReference type="Proteomes" id="UP001060215"/>
    </source>
</evidence>
<reference evidence="1 2" key="1">
    <citation type="journal article" date="2022" name="Plant J.">
        <title>Chromosome-level genome of Camellia lanceoleosa provides a valuable resource for understanding genome evolution and self-incompatibility.</title>
        <authorList>
            <person name="Gong W."/>
            <person name="Xiao S."/>
            <person name="Wang L."/>
            <person name="Liao Z."/>
            <person name="Chang Y."/>
            <person name="Mo W."/>
            <person name="Hu G."/>
            <person name="Li W."/>
            <person name="Zhao G."/>
            <person name="Zhu H."/>
            <person name="Hu X."/>
            <person name="Ji K."/>
            <person name="Xiang X."/>
            <person name="Song Q."/>
            <person name="Yuan D."/>
            <person name="Jin S."/>
            <person name="Zhang L."/>
        </authorList>
    </citation>
    <scope>NUCLEOTIDE SEQUENCE [LARGE SCALE GENOMIC DNA]</scope>
    <source>
        <strain evidence="1">SQ_2022a</strain>
    </source>
</reference>
<accession>A0ACC0H937</accession>
<name>A0ACC0H937_9ERIC</name>
<dbReference type="Proteomes" id="UP001060215">
    <property type="component" value="Chromosome 5"/>
</dbReference>
<comment type="caution">
    <text evidence="1">The sequence shown here is derived from an EMBL/GenBank/DDBJ whole genome shotgun (WGS) entry which is preliminary data.</text>
</comment>
<keyword evidence="2" id="KW-1185">Reference proteome</keyword>
<organism evidence="1 2">
    <name type="scientific">Camellia lanceoleosa</name>
    <dbReference type="NCBI Taxonomy" id="1840588"/>
    <lineage>
        <taxon>Eukaryota</taxon>
        <taxon>Viridiplantae</taxon>
        <taxon>Streptophyta</taxon>
        <taxon>Embryophyta</taxon>
        <taxon>Tracheophyta</taxon>
        <taxon>Spermatophyta</taxon>
        <taxon>Magnoliopsida</taxon>
        <taxon>eudicotyledons</taxon>
        <taxon>Gunneridae</taxon>
        <taxon>Pentapetalae</taxon>
        <taxon>asterids</taxon>
        <taxon>Ericales</taxon>
        <taxon>Theaceae</taxon>
        <taxon>Camellia</taxon>
    </lineage>
</organism>
<gene>
    <name evidence="1" type="ORF">LOK49_LG06G03075</name>
</gene>
<dbReference type="EMBL" id="CM045762">
    <property type="protein sequence ID" value="KAI8009352.1"/>
    <property type="molecule type" value="Genomic_DNA"/>
</dbReference>
<evidence type="ECO:0000313" key="1">
    <source>
        <dbReference type="EMBL" id="KAI8009352.1"/>
    </source>
</evidence>
<sequence length="358" mass="40740">MCPRAYEHIVLVHYREISEVDSNEAASMLPIVKRQKGCQQYPEQTKDEQAISESSLNKLVGAVDVYNLEEMEPPHTLMCDLRPYQKQALYWMSESEKGVDVEKAAKTLHPCWAEYRICDERATVFPPIFLQLPSIMADQPHLFKLRAAEQLWKVAMMSATPNSLGKRGNMQKRQTLAQTSQIENMSERKSVDQLLSNNRIEYDRVNGFLSAARSNFTVSDSQKSYCDGEEAQDHVFSPPLLMDSSFLGDPYEDLLDHEMIMCQLLRVLEDRNHCPTRSSVWQRELSWPKPCLRSKQINRSSTTIASAAMASSSTSQRHRLTLTSVEIVAAAQCSSSDVDFDITHHLLRRNTASVRPPL</sequence>
<protein>
    <submittedName>
        <fullName evidence="1">DNA repair protein RAD5B</fullName>
    </submittedName>
</protein>